<protein>
    <submittedName>
        <fullName evidence="2">Uncharacterized protein</fullName>
    </submittedName>
</protein>
<accession>A0ABP1R0M7</accession>
<evidence type="ECO:0000313" key="2">
    <source>
        <dbReference type="EMBL" id="CAL8116094.1"/>
    </source>
</evidence>
<name>A0ABP1R0M7_9HEXA</name>
<evidence type="ECO:0000256" key="1">
    <source>
        <dbReference type="SAM" id="MobiDB-lite"/>
    </source>
</evidence>
<dbReference type="Proteomes" id="UP001642540">
    <property type="component" value="Unassembled WGS sequence"/>
</dbReference>
<dbReference type="EMBL" id="CAXLJM020000051">
    <property type="protein sequence ID" value="CAL8116094.1"/>
    <property type="molecule type" value="Genomic_DNA"/>
</dbReference>
<feature type="region of interest" description="Disordered" evidence="1">
    <location>
        <begin position="339"/>
        <end position="361"/>
    </location>
</feature>
<proteinExistence type="predicted"/>
<organism evidence="2 3">
    <name type="scientific">Orchesella dallaii</name>
    <dbReference type="NCBI Taxonomy" id="48710"/>
    <lineage>
        <taxon>Eukaryota</taxon>
        <taxon>Metazoa</taxon>
        <taxon>Ecdysozoa</taxon>
        <taxon>Arthropoda</taxon>
        <taxon>Hexapoda</taxon>
        <taxon>Collembola</taxon>
        <taxon>Entomobryomorpha</taxon>
        <taxon>Entomobryoidea</taxon>
        <taxon>Orchesellidae</taxon>
        <taxon>Orchesellinae</taxon>
        <taxon>Orchesella</taxon>
    </lineage>
</organism>
<reference evidence="2 3" key="1">
    <citation type="submission" date="2024-08" db="EMBL/GenBank/DDBJ databases">
        <authorList>
            <person name="Cucini C."/>
            <person name="Frati F."/>
        </authorList>
    </citation>
    <scope>NUCLEOTIDE SEQUENCE [LARGE SCALE GENOMIC DNA]</scope>
</reference>
<comment type="caution">
    <text evidence="2">The sequence shown here is derived from an EMBL/GenBank/DDBJ whole genome shotgun (WGS) entry which is preliminary data.</text>
</comment>
<evidence type="ECO:0000313" key="3">
    <source>
        <dbReference type="Proteomes" id="UP001642540"/>
    </source>
</evidence>
<sequence>MDNLYVHLQSDSSPTYFPNNTITDFRNQLANSLDIDTGLYEVALVQCSYVYNPPQLKKGHEIAQVIVCSDLEKITFDENLTTNFVNPSSLYQHSDFVADYVMDVDSYNRYKEIRGEDCINRAFAENIAQVASHLRQKDHILFTERIVDVFHLGGVNSIGDVLRACNQALIPFQSSMNTNGKQVFLQTIATNEFVLEIIPSNWLISYFGLREYRINPRKFIKNPTWTDIDESKFQQATIQEKLSLFRVRYIEKEQNIGPLKFNMSETFEGKELSSELVEIKGYEYYRMLLKRQCGNPNSKERVRCWRTIYSVCAQEDVYDVEGLILQQWSIRHQIRRTNSSNAGSVRNVSASRHPNYKSKKS</sequence>
<feature type="compositionally biased region" description="Polar residues" evidence="1">
    <location>
        <begin position="339"/>
        <end position="352"/>
    </location>
</feature>
<keyword evidence="3" id="KW-1185">Reference proteome</keyword>
<gene>
    <name evidence="2" type="ORF">ODALV1_LOCUS17153</name>
</gene>